<accession>A0A6P2BYY6</accession>
<feature type="domain" description="ABC transporter" evidence="6">
    <location>
        <begin position="9"/>
        <end position="244"/>
    </location>
</feature>
<evidence type="ECO:0000256" key="4">
    <source>
        <dbReference type="ARBA" id="ARBA00022967"/>
    </source>
</evidence>
<feature type="region of interest" description="Disordered" evidence="5">
    <location>
        <begin position="260"/>
        <end position="279"/>
    </location>
</feature>
<keyword evidence="4" id="KW-1278">Translocase</keyword>
<reference evidence="7 8" key="1">
    <citation type="submission" date="2018-11" db="EMBL/GenBank/DDBJ databases">
        <title>Trebonia kvetii gen.nov., sp.nov., a novel acidophilic actinobacterium, and proposal of the new actinobacterial family Treboniaceae fam. nov.</title>
        <authorList>
            <person name="Rapoport D."/>
            <person name="Sagova-Mareckova M."/>
            <person name="Sedlacek I."/>
            <person name="Provaznik J."/>
            <person name="Kralova S."/>
            <person name="Pavlinic D."/>
            <person name="Benes V."/>
            <person name="Kopecky J."/>
        </authorList>
    </citation>
    <scope>NUCLEOTIDE SEQUENCE [LARGE SCALE GENOMIC DNA]</scope>
    <source>
        <strain evidence="7 8">15Tr583</strain>
    </source>
</reference>
<sequence length="279" mass="29056">MAALPVTDVRVADVSVILDRAPVLDAVSCAVSGGGWLALIGPNGAGKTTLIRAMAGLVPYAGTVTVGAAEARAMRPRERARLLAYVPQEPVLPPDLSVEQYVLLGRTPHLGYLAVPGGHDRRRAHAAMERVDVARFAARRLARLSGGERQRVVIARALAADPRVLLLDEPTSMLDVGHEQQVLELVDGLRREAGLTVVSTLHDLTVAGQYADQLVLLDGGRVVASGSPAAVLTEALIESVYSARVRVMPGDDGHPVVAPVRHPGGPAGAPPAAAADLPG</sequence>
<dbReference type="SMART" id="SM00382">
    <property type="entry name" value="AAA"/>
    <property type="match status" value="1"/>
</dbReference>
<dbReference type="InterPro" id="IPR003593">
    <property type="entry name" value="AAA+_ATPase"/>
</dbReference>
<evidence type="ECO:0000256" key="2">
    <source>
        <dbReference type="ARBA" id="ARBA00022741"/>
    </source>
</evidence>
<comment type="caution">
    <text evidence="7">The sequence shown here is derived from an EMBL/GenBank/DDBJ whole genome shotgun (WGS) entry which is preliminary data.</text>
</comment>
<dbReference type="GO" id="GO:0005524">
    <property type="term" value="F:ATP binding"/>
    <property type="evidence" value="ECO:0007669"/>
    <property type="project" value="UniProtKB-KW"/>
</dbReference>
<keyword evidence="3 7" id="KW-0067">ATP-binding</keyword>
<keyword evidence="2" id="KW-0547">Nucleotide-binding</keyword>
<organism evidence="7 8">
    <name type="scientific">Trebonia kvetii</name>
    <dbReference type="NCBI Taxonomy" id="2480626"/>
    <lineage>
        <taxon>Bacteria</taxon>
        <taxon>Bacillati</taxon>
        <taxon>Actinomycetota</taxon>
        <taxon>Actinomycetes</taxon>
        <taxon>Streptosporangiales</taxon>
        <taxon>Treboniaceae</taxon>
        <taxon>Trebonia</taxon>
    </lineage>
</organism>
<name>A0A6P2BYY6_9ACTN</name>
<dbReference type="Proteomes" id="UP000460272">
    <property type="component" value="Unassembled WGS sequence"/>
</dbReference>
<dbReference type="PROSITE" id="PS00211">
    <property type="entry name" value="ABC_TRANSPORTER_1"/>
    <property type="match status" value="1"/>
</dbReference>
<protein>
    <submittedName>
        <fullName evidence="7">ABC transporter ATP-binding protein</fullName>
    </submittedName>
</protein>
<dbReference type="SUPFAM" id="SSF52540">
    <property type="entry name" value="P-loop containing nucleoside triphosphate hydrolases"/>
    <property type="match status" value="1"/>
</dbReference>
<dbReference type="RefSeq" id="WP_145854201.1">
    <property type="nucleotide sequence ID" value="NZ_RPFW01000003.1"/>
</dbReference>
<dbReference type="AlphaFoldDB" id="A0A6P2BYY6"/>
<dbReference type="Gene3D" id="3.40.50.300">
    <property type="entry name" value="P-loop containing nucleotide triphosphate hydrolases"/>
    <property type="match status" value="1"/>
</dbReference>
<keyword evidence="8" id="KW-1185">Reference proteome</keyword>
<dbReference type="FunFam" id="3.40.50.300:FF:000134">
    <property type="entry name" value="Iron-enterobactin ABC transporter ATP-binding protein"/>
    <property type="match status" value="1"/>
</dbReference>
<evidence type="ECO:0000313" key="7">
    <source>
        <dbReference type="EMBL" id="TVZ04332.1"/>
    </source>
</evidence>
<gene>
    <name evidence="7" type="ORF">EAS64_18320</name>
</gene>
<evidence type="ECO:0000313" key="8">
    <source>
        <dbReference type="Proteomes" id="UP000460272"/>
    </source>
</evidence>
<dbReference type="Pfam" id="PF00005">
    <property type="entry name" value="ABC_tran"/>
    <property type="match status" value="1"/>
</dbReference>
<evidence type="ECO:0000256" key="1">
    <source>
        <dbReference type="ARBA" id="ARBA00022448"/>
    </source>
</evidence>
<dbReference type="PANTHER" id="PTHR42794:SF1">
    <property type="entry name" value="HEMIN IMPORT ATP-BINDING PROTEIN HMUV"/>
    <property type="match status" value="1"/>
</dbReference>
<evidence type="ECO:0000259" key="6">
    <source>
        <dbReference type="PROSITE" id="PS50893"/>
    </source>
</evidence>
<dbReference type="InterPro" id="IPR027417">
    <property type="entry name" value="P-loop_NTPase"/>
</dbReference>
<dbReference type="CDD" id="cd03214">
    <property type="entry name" value="ABC_Iron-Siderophores_B12_Hemin"/>
    <property type="match status" value="1"/>
</dbReference>
<dbReference type="PANTHER" id="PTHR42794">
    <property type="entry name" value="HEMIN IMPORT ATP-BINDING PROTEIN HMUV"/>
    <property type="match status" value="1"/>
</dbReference>
<evidence type="ECO:0000256" key="5">
    <source>
        <dbReference type="SAM" id="MobiDB-lite"/>
    </source>
</evidence>
<dbReference type="InterPro" id="IPR003439">
    <property type="entry name" value="ABC_transporter-like_ATP-bd"/>
</dbReference>
<keyword evidence="1" id="KW-0813">Transport</keyword>
<dbReference type="EMBL" id="RPFW01000003">
    <property type="protein sequence ID" value="TVZ04332.1"/>
    <property type="molecule type" value="Genomic_DNA"/>
</dbReference>
<dbReference type="InterPro" id="IPR017871">
    <property type="entry name" value="ABC_transporter-like_CS"/>
</dbReference>
<proteinExistence type="predicted"/>
<evidence type="ECO:0000256" key="3">
    <source>
        <dbReference type="ARBA" id="ARBA00022840"/>
    </source>
</evidence>
<dbReference type="GO" id="GO:0016887">
    <property type="term" value="F:ATP hydrolysis activity"/>
    <property type="evidence" value="ECO:0007669"/>
    <property type="project" value="InterPro"/>
</dbReference>
<dbReference type="PROSITE" id="PS50893">
    <property type="entry name" value="ABC_TRANSPORTER_2"/>
    <property type="match status" value="1"/>
</dbReference>
<dbReference type="OrthoDB" id="9806149at2"/>